<evidence type="ECO:0000313" key="2">
    <source>
        <dbReference type="Proteomes" id="UP001153069"/>
    </source>
</evidence>
<evidence type="ECO:0000313" key="1">
    <source>
        <dbReference type="EMBL" id="CAB9531386.1"/>
    </source>
</evidence>
<protein>
    <submittedName>
        <fullName evidence="1">Uncharacterized protein</fullName>
    </submittedName>
</protein>
<reference evidence="1" key="1">
    <citation type="submission" date="2020-06" db="EMBL/GenBank/DDBJ databases">
        <authorList>
            <consortium name="Plant Systems Biology data submission"/>
        </authorList>
    </citation>
    <scope>NUCLEOTIDE SEQUENCE</scope>
    <source>
        <strain evidence="1">D6</strain>
    </source>
</reference>
<dbReference type="OrthoDB" id="57382at2759"/>
<name>A0A9N8HZC6_9STRA</name>
<feature type="non-terminal residue" evidence="1">
    <location>
        <position position="158"/>
    </location>
</feature>
<sequence>MGKKYAQPLEKVLPHTKYKVKIYRRHERDLVESLLTDPRLKDEDWLFFDNENVEPDPFAPPPNDLEQIGDLNKGLAYREQYKKLITKPDKQILVPLPLYFDGAVTEQFDKLQITALKISLGILNLRARDKEYSWRALVLVSNYTKEDSRGQEFISLFF</sequence>
<organism evidence="1 2">
    <name type="scientific">Seminavis robusta</name>
    <dbReference type="NCBI Taxonomy" id="568900"/>
    <lineage>
        <taxon>Eukaryota</taxon>
        <taxon>Sar</taxon>
        <taxon>Stramenopiles</taxon>
        <taxon>Ochrophyta</taxon>
        <taxon>Bacillariophyta</taxon>
        <taxon>Bacillariophyceae</taxon>
        <taxon>Bacillariophycidae</taxon>
        <taxon>Naviculales</taxon>
        <taxon>Naviculaceae</taxon>
        <taxon>Seminavis</taxon>
    </lineage>
</organism>
<dbReference type="EMBL" id="CAICTM010003484">
    <property type="protein sequence ID" value="CAB9531386.1"/>
    <property type="molecule type" value="Genomic_DNA"/>
</dbReference>
<comment type="caution">
    <text evidence="1">The sequence shown here is derived from an EMBL/GenBank/DDBJ whole genome shotgun (WGS) entry which is preliminary data.</text>
</comment>
<proteinExistence type="predicted"/>
<dbReference type="Proteomes" id="UP001153069">
    <property type="component" value="Unassembled WGS sequence"/>
</dbReference>
<keyword evidence="2" id="KW-1185">Reference proteome</keyword>
<gene>
    <name evidence="1" type="ORF">SEMRO_3486_G348520.1</name>
</gene>
<dbReference type="AlphaFoldDB" id="A0A9N8HZC6"/>
<accession>A0A9N8HZC6</accession>